<evidence type="ECO:0000313" key="2">
    <source>
        <dbReference type="EMBL" id="KAK4773198.1"/>
    </source>
</evidence>
<evidence type="ECO:0000256" key="1">
    <source>
        <dbReference type="SAM" id="MobiDB-lite"/>
    </source>
</evidence>
<feature type="compositionally biased region" description="Basic and acidic residues" evidence="1">
    <location>
        <begin position="1076"/>
        <end position="1086"/>
    </location>
</feature>
<dbReference type="InterPro" id="IPR039317">
    <property type="entry name" value="TIC"/>
</dbReference>
<dbReference type="EMBL" id="JAXIOK010000004">
    <property type="protein sequence ID" value="KAK4773198.1"/>
    <property type="molecule type" value="Genomic_DNA"/>
</dbReference>
<feature type="compositionally biased region" description="Polar residues" evidence="1">
    <location>
        <begin position="1422"/>
        <end position="1433"/>
    </location>
</feature>
<reference evidence="2 3" key="1">
    <citation type="journal article" date="2023" name="Hortic Res">
        <title>Pangenome of water caltrop reveals structural variations and asymmetric subgenome divergence after allopolyploidization.</title>
        <authorList>
            <person name="Zhang X."/>
            <person name="Chen Y."/>
            <person name="Wang L."/>
            <person name="Yuan Y."/>
            <person name="Fang M."/>
            <person name="Shi L."/>
            <person name="Lu R."/>
            <person name="Comes H.P."/>
            <person name="Ma Y."/>
            <person name="Chen Y."/>
            <person name="Huang G."/>
            <person name="Zhou Y."/>
            <person name="Zheng Z."/>
            <person name="Qiu Y."/>
        </authorList>
    </citation>
    <scope>NUCLEOTIDE SEQUENCE [LARGE SCALE GENOMIC DNA]</scope>
    <source>
        <tissue evidence="2">Roots</tissue>
    </source>
</reference>
<gene>
    <name evidence="2" type="ORF">SAY87_028217</name>
</gene>
<feature type="compositionally biased region" description="Polar residues" evidence="1">
    <location>
        <begin position="1238"/>
        <end position="1260"/>
    </location>
</feature>
<comment type="caution">
    <text evidence="2">The sequence shown here is derived from an EMBL/GenBank/DDBJ whole genome shotgun (WGS) entry which is preliminary data.</text>
</comment>
<feature type="region of interest" description="Disordered" evidence="1">
    <location>
        <begin position="204"/>
        <end position="258"/>
    </location>
</feature>
<feature type="compositionally biased region" description="Polar residues" evidence="1">
    <location>
        <begin position="204"/>
        <end position="215"/>
    </location>
</feature>
<feature type="compositionally biased region" description="Polar residues" evidence="1">
    <location>
        <begin position="356"/>
        <end position="369"/>
    </location>
</feature>
<feature type="compositionally biased region" description="Low complexity" evidence="1">
    <location>
        <begin position="216"/>
        <end position="230"/>
    </location>
</feature>
<protein>
    <recommendedName>
        <fullName evidence="4">Protein TIME FOR COFFEE</fullName>
    </recommendedName>
</protein>
<name>A0AAN7KZE4_9MYRT</name>
<proteinExistence type="predicted"/>
<feature type="region of interest" description="Disordered" evidence="1">
    <location>
        <begin position="1292"/>
        <end position="1407"/>
    </location>
</feature>
<evidence type="ECO:0008006" key="4">
    <source>
        <dbReference type="Google" id="ProtNLM"/>
    </source>
</evidence>
<feature type="region of interest" description="Disordered" evidence="1">
    <location>
        <begin position="486"/>
        <end position="515"/>
    </location>
</feature>
<keyword evidence="3" id="KW-1185">Reference proteome</keyword>
<feature type="compositionally biased region" description="Polar residues" evidence="1">
    <location>
        <begin position="10"/>
        <end position="19"/>
    </location>
</feature>
<feature type="region of interest" description="Disordered" evidence="1">
    <location>
        <begin position="1073"/>
        <end position="1105"/>
    </location>
</feature>
<evidence type="ECO:0000313" key="3">
    <source>
        <dbReference type="Proteomes" id="UP001345219"/>
    </source>
</evidence>
<feature type="region of interest" description="Disordered" evidence="1">
    <location>
        <begin position="1238"/>
        <end position="1279"/>
    </location>
</feature>
<feature type="compositionally biased region" description="Low complexity" evidence="1">
    <location>
        <begin position="124"/>
        <end position="144"/>
    </location>
</feature>
<dbReference type="PANTHER" id="PTHR34798">
    <property type="entry name" value="PROTEIN TIME FOR COFFEE"/>
    <property type="match status" value="1"/>
</dbReference>
<feature type="region of interest" description="Disordered" evidence="1">
    <location>
        <begin position="1422"/>
        <end position="1465"/>
    </location>
</feature>
<dbReference type="GO" id="GO:0042752">
    <property type="term" value="P:regulation of circadian rhythm"/>
    <property type="evidence" value="ECO:0007669"/>
    <property type="project" value="InterPro"/>
</dbReference>
<feature type="region of interest" description="Disordered" evidence="1">
    <location>
        <begin position="861"/>
        <end position="915"/>
    </location>
</feature>
<feature type="compositionally biased region" description="Polar residues" evidence="1">
    <location>
        <begin position="861"/>
        <end position="889"/>
    </location>
</feature>
<dbReference type="GO" id="GO:0005634">
    <property type="term" value="C:nucleus"/>
    <property type="evidence" value="ECO:0007669"/>
    <property type="project" value="TreeGrafter"/>
</dbReference>
<sequence length="1544" mass="163237">MDRNREARRTTSMAFSNGLSRRKHRASLRDSPEEDGSAELPEVRLRDRSGSGRKERNRDRDRDRDRDRLSQSKRLRADTLMHGSNRDDDDDDDESFEESVNHEDEEEDDGGGGVGGGSAGTGHLRASAASSLSSSLLNNSSRRSFPPASTTASKQFKPLAPWKVADEIIGVPVPRKARSASTKRSHEWLSGHVAIGSAGEQIFRQASTSSGTTMAVSPVRPVSPSSPNVSAHKKMKGNGSKPRLPKSSTKSSSSDQDEFEIEIAQVLYGMMRQPQVPSSKQEGTGTDSIRFKNKECIFSGDAKSQISSPISNSPSAAPQLSSSLAQNSSSSVTPPISAIAPKRRKPRPIKYDDDNQLTQPLRGSLSSTLAKAEAGSPDLDNLQGSAVAAEDEGIPCDSAAKQAPESELLKLENTAVLPDSEVCDGRESGNREPGATRGAHHSSPKKESFGFGSDDYCANGMITSEANEIGTQSDQKFQIDLMALPSRSSPDVDDEQDFEAQDPETGVHDPRTEVKPPIKDVQNAMKVGSGQQGTNASSGDVKASLKFHKQGLYKVNNDLLLDMEKKTDDGTSGGTTKHNQAIHNQQQILTEKTVQPSNSMTFPMSMAGWPGRLPSAGYMTPLQGIVPMDGSAMAPAAIQTRPKKCATHCYIARNIHYHQQFMRMSLFWPAAAGSASLYGTKSGTINAIPAADLPARSGTAVPEKTANLGLFPGTENNTIPVANSLDPSHRKQQIMLQNTFPPGAPSNILSPAFILPLSQQHAAAASSVRPVPGTAKAQNPGSISASTNAMSSASTAASAMSFSYPNMPGGETQYLAILQNNGFPFPVPAHVGAAPTYCSTHAQTMPFYSGPFYSSQMFHPSQLQHQAPVPTAQTAQSSHQNSFLSSGSTSSQKHFQIKQHQKQPQSNVGNGSLQGVPTATIVQHSQKQNHHSSSHLSRLLVREASSEDGPLSTDTRVSNVNFYGQNFALPVHPPNFALISPAQMNVGAKTASGNGPSEKKQHQPQLLGPKVTEFDSLPSQAFAMSFGSLNSSTSASSLDLSSIVPNHTILQSLPEGTRHSYQIFTAAAGAQLTQQKKSDGSYDEGKNGSNDATFEERKNKGSMNTGQSIAFSRKDLTSEATVSMPGSNVLDSSARTLNHGSTSGWSSGSVMPVVANTLNSSLQNQHQQQFIQLQKQQQFAAAAAAAAQSKNTVTGNVGSTIEQQLPPFSSTTAAVAVAAGKSSNVLSTFQQNIVQNLSNSSQSPQWKNFPRSTSGVSQIPSSLNSTSSALKSYHQPQQGQPLLGQTQISFAATNSKGPSPHQGVAQQLPSSSQAPSPPMMVGSPTTSSMSKSAGGSPRTTTSAASTGNKTNQASILSTPLVKNSSPSVGGLKSPSVPGAVPTNPGNSPVISSSGGTTKHQHPQQLPKQQHAQLFFTHPYVQVQSPHSTSSTASVPGGYYSGKRNTDPKALQQQPQGMSTTTPVSLVNSSTCDPMKAVAASNLKGGGLTSHGILHGAQFASVAQTSIGPHQIVSAGFPYIHMTQTAPPIKAAEQKQPAAAREESR</sequence>
<feature type="region of interest" description="Disordered" evidence="1">
    <location>
        <begin position="270"/>
        <end position="452"/>
    </location>
</feature>
<feature type="compositionally biased region" description="Low complexity" evidence="1">
    <location>
        <begin position="304"/>
        <end position="331"/>
    </location>
</feature>
<feature type="compositionally biased region" description="Polar residues" evidence="1">
    <location>
        <begin position="275"/>
        <end position="287"/>
    </location>
</feature>
<feature type="compositionally biased region" description="Gly residues" evidence="1">
    <location>
        <begin position="111"/>
        <end position="120"/>
    </location>
</feature>
<accession>A0AAN7KZE4</accession>
<dbReference type="PANTHER" id="PTHR34798:SF2">
    <property type="entry name" value="PROTEIN TIME FOR COFFEE"/>
    <property type="match status" value="1"/>
</dbReference>
<feature type="compositionally biased region" description="Polar residues" evidence="1">
    <location>
        <begin position="1450"/>
        <end position="1465"/>
    </location>
</feature>
<feature type="compositionally biased region" description="Low complexity" evidence="1">
    <location>
        <begin position="1305"/>
        <end position="1314"/>
    </location>
</feature>
<feature type="compositionally biased region" description="Acidic residues" evidence="1">
    <location>
        <begin position="491"/>
        <end position="502"/>
    </location>
</feature>
<feature type="compositionally biased region" description="Acidic residues" evidence="1">
    <location>
        <begin position="87"/>
        <end position="110"/>
    </location>
</feature>
<feature type="compositionally biased region" description="Polar residues" evidence="1">
    <location>
        <begin position="1383"/>
        <end position="1397"/>
    </location>
</feature>
<feature type="compositionally biased region" description="Low complexity" evidence="1">
    <location>
        <begin position="240"/>
        <end position="254"/>
    </location>
</feature>
<feature type="compositionally biased region" description="Polar residues" evidence="1">
    <location>
        <begin position="1323"/>
        <end position="1367"/>
    </location>
</feature>
<organism evidence="2 3">
    <name type="scientific">Trapa incisa</name>
    <dbReference type="NCBI Taxonomy" id="236973"/>
    <lineage>
        <taxon>Eukaryota</taxon>
        <taxon>Viridiplantae</taxon>
        <taxon>Streptophyta</taxon>
        <taxon>Embryophyta</taxon>
        <taxon>Tracheophyta</taxon>
        <taxon>Spermatophyta</taxon>
        <taxon>Magnoliopsida</taxon>
        <taxon>eudicotyledons</taxon>
        <taxon>Gunneridae</taxon>
        <taxon>Pentapetalae</taxon>
        <taxon>rosids</taxon>
        <taxon>malvids</taxon>
        <taxon>Myrtales</taxon>
        <taxon>Lythraceae</taxon>
        <taxon>Trapa</taxon>
    </lineage>
</organism>
<dbReference type="Proteomes" id="UP001345219">
    <property type="component" value="Chromosome 22"/>
</dbReference>
<feature type="compositionally biased region" description="Basic and acidic residues" evidence="1">
    <location>
        <begin position="505"/>
        <end position="515"/>
    </location>
</feature>
<feature type="compositionally biased region" description="Low complexity" evidence="1">
    <location>
        <begin position="1261"/>
        <end position="1279"/>
    </location>
</feature>
<feature type="region of interest" description="Disordered" evidence="1">
    <location>
        <begin position="1"/>
        <end position="161"/>
    </location>
</feature>
<feature type="compositionally biased region" description="Basic and acidic residues" evidence="1">
    <location>
        <begin position="41"/>
        <end position="79"/>
    </location>
</feature>